<evidence type="ECO:0000256" key="9">
    <source>
        <dbReference type="ARBA" id="ARBA00022917"/>
    </source>
</evidence>
<dbReference type="OMA" id="NKKDNFW"/>
<dbReference type="EC" id="6.1.1.7" evidence="12"/>
<dbReference type="GO" id="GO:0005524">
    <property type="term" value="F:ATP binding"/>
    <property type="evidence" value="ECO:0007669"/>
    <property type="project" value="UniProtKB-UniRule"/>
</dbReference>
<keyword evidence="12" id="KW-0496">Mitochondrion</keyword>
<dbReference type="InterPro" id="IPR018162">
    <property type="entry name" value="Ala-tRNA-ligase_IIc_anticod-bd"/>
</dbReference>
<keyword evidence="3 12" id="KW-0436">Ligase</keyword>
<dbReference type="GO" id="GO:0008270">
    <property type="term" value="F:zinc ion binding"/>
    <property type="evidence" value="ECO:0007669"/>
    <property type="project" value="UniProtKB-UniRule"/>
</dbReference>
<comment type="cofactor">
    <cofactor evidence="12">
        <name>Zn(2+)</name>
        <dbReference type="ChEBI" id="CHEBI:29105"/>
    </cofactor>
    <text evidence="12">Binds 1 zinc ion per subunit.</text>
</comment>
<dbReference type="SUPFAM" id="SSF55186">
    <property type="entry name" value="ThrRS/AlaRS common domain"/>
    <property type="match status" value="1"/>
</dbReference>
<sequence>MATPWTLNHVRQTFVDYFIKKRGHTFEKSSGTVPVNDPTLLFTNSGMAQFKTIFQGTVDPLSPMAKLKRVANSQKCIRAGGKHNDLEDVGKDVYHHTFFEMLGNWSFGDYFKKEAIEWAWDLLTNVYKLDADRLYITYFGGNEKLGLPADLEAKEMWRQVGVREEHILPFGMKDNFWEMGESGPCGPCSEIHFDRIGDRDASHLVNMDDPDVLEIWNLVFMQYNRETDGSLRPLPNKHIDTGMGLERLTSVLQEKRSNYDTDAFMPIFEAIAKKTGTREYLGLVGKEDEEGIDMAYRVVADHIRTLTFAISDGGIPSNEGRGYVLRRILRRAVRYSKEKLNGKPGMFSELVDVVVEMMGEYYSEIVKNKEFVKEILIDEELQFLKTLDKGLIQFEKFINLSKGEELFPGKFVWKLYDTFGFPVDLTRLMVEERGLKIDEKEFERSQEEAKEKSKLKNKSVENNKLEQEEINKTDDSFKYSDKSTLKAKVERIVVGKEFVDNVDENVSEYVGILLDRTLFYSESGGQINDLGNFSKEDFIFQVENVQIYGGYVLHVGVIKQGKIELTLDVSRRKNLRLNHTATHILNYVLRETVGDGIEQKGSLVASDKLRFDFNLMNHLNENQLNEIQNNIQDLINKENKVYSKEIPLNLAMSISGLRAVFGEVYPDPVRVVAVGVDLDEIIKNPQDEKWKSFPIELCGGTHVSNSKEIQLFYLTEYSSIAKGIKRIVAVTGKRALELKSISDDFSIELNKLNIENISEKDLKNLSSKIDNLSLPLLNKLIFKSRIDELTKIYLNQEKNRKSILLKDLTNFANSILESDKPFYILNLSKSKNDKKILNSILDIFKQKNKPVILYSEFESKVVYFSFIPSYFNIPANDWLSNSFNRVLLNSKSGGKDTAAQGSGSVNQDWVSSVDSLANEFASLKFK</sequence>
<dbReference type="CDD" id="cd00673">
    <property type="entry name" value="AlaRS_core"/>
    <property type="match status" value="1"/>
</dbReference>
<dbReference type="FunFam" id="3.30.930.10:FF:000011">
    <property type="entry name" value="Alanine--tRNA ligase, cytoplasmic"/>
    <property type="match status" value="1"/>
</dbReference>
<feature type="binding site" evidence="12">
    <location>
        <position position="583"/>
    </location>
    <ligand>
        <name>Zn(2+)</name>
        <dbReference type="ChEBI" id="CHEBI:29105"/>
    </ligand>
</feature>
<accession>A0A075ANK0</accession>
<evidence type="ECO:0000256" key="8">
    <source>
        <dbReference type="ARBA" id="ARBA00022884"/>
    </source>
</evidence>
<dbReference type="InterPro" id="IPR018163">
    <property type="entry name" value="Thr/Ala-tRNA-synth_IIc_edit"/>
</dbReference>
<feature type="domain" description="Alanyl-transfer RNA synthetases family profile" evidence="14">
    <location>
        <begin position="5"/>
        <end position="741"/>
    </location>
</feature>
<keyword evidence="10 12" id="KW-0030">Aminoacyl-tRNA synthetase</keyword>
<dbReference type="HOGENOM" id="CLU_004485_5_0_1"/>
<comment type="catalytic activity">
    <reaction evidence="11 12">
        <text>tRNA(Ala) + L-alanine + ATP = L-alanyl-tRNA(Ala) + AMP + diphosphate</text>
        <dbReference type="Rhea" id="RHEA:12540"/>
        <dbReference type="Rhea" id="RHEA-COMP:9657"/>
        <dbReference type="Rhea" id="RHEA-COMP:9923"/>
        <dbReference type="ChEBI" id="CHEBI:30616"/>
        <dbReference type="ChEBI" id="CHEBI:33019"/>
        <dbReference type="ChEBI" id="CHEBI:57972"/>
        <dbReference type="ChEBI" id="CHEBI:78442"/>
        <dbReference type="ChEBI" id="CHEBI:78497"/>
        <dbReference type="ChEBI" id="CHEBI:456215"/>
        <dbReference type="EC" id="6.1.1.7"/>
    </reaction>
</comment>
<comment type="domain">
    <text evidence="12">Consists of three domains; the N-terminal catalytic domain, the editing domain and the C-terminal C-Ala domain. The editing domain removes incorrectly charged amino acids, while the C-Ala domain, along with tRNA(Ala), serves as a bridge to cooperatively bring together the editing and aminoacylation centers thus stimulating deacylation of misacylated tRNAs.</text>
</comment>
<dbReference type="SUPFAM" id="SSF101353">
    <property type="entry name" value="Putative anticodon-binding domain of alanyl-tRNA synthetase (AlaRS)"/>
    <property type="match status" value="1"/>
</dbReference>
<dbReference type="InterPro" id="IPR002318">
    <property type="entry name" value="Ala-tRNA-lgiase_IIc"/>
</dbReference>
<organism evidence="15 16">
    <name type="scientific">Rozella allomycis (strain CSF55)</name>
    <dbReference type="NCBI Taxonomy" id="988480"/>
    <lineage>
        <taxon>Eukaryota</taxon>
        <taxon>Fungi</taxon>
        <taxon>Fungi incertae sedis</taxon>
        <taxon>Cryptomycota</taxon>
        <taxon>Cryptomycota incertae sedis</taxon>
        <taxon>Rozella</taxon>
    </lineage>
</organism>
<evidence type="ECO:0000256" key="1">
    <source>
        <dbReference type="ARBA" id="ARBA00008429"/>
    </source>
</evidence>
<keyword evidence="9 12" id="KW-0648">Protein biosynthesis</keyword>
<evidence type="ECO:0000256" key="5">
    <source>
        <dbReference type="ARBA" id="ARBA00022741"/>
    </source>
</evidence>
<keyword evidence="16" id="KW-1185">Reference proteome</keyword>
<dbReference type="SUPFAM" id="SSF55681">
    <property type="entry name" value="Class II aaRS and biotin synthetases"/>
    <property type="match status" value="1"/>
</dbReference>
<dbReference type="InterPro" id="IPR045864">
    <property type="entry name" value="aa-tRNA-synth_II/BPL/LPL"/>
</dbReference>
<keyword evidence="2 12" id="KW-0820">tRNA-binding</keyword>
<evidence type="ECO:0000256" key="13">
    <source>
        <dbReference type="SAM" id="Coils"/>
    </source>
</evidence>
<evidence type="ECO:0000256" key="12">
    <source>
        <dbReference type="HAMAP-Rule" id="MF_03133"/>
    </source>
</evidence>
<dbReference type="GO" id="GO:0005739">
    <property type="term" value="C:mitochondrion"/>
    <property type="evidence" value="ECO:0007669"/>
    <property type="project" value="UniProtKB-SubCell"/>
</dbReference>
<evidence type="ECO:0000256" key="3">
    <source>
        <dbReference type="ARBA" id="ARBA00022598"/>
    </source>
</evidence>
<dbReference type="OrthoDB" id="2423964at2759"/>
<dbReference type="InterPro" id="IPR023033">
    <property type="entry name" value="Ala_tRNA_ligase_euk/bac"/>
</dbReference>
<dbReference type="FunFam" id="3.30.980.10:FF:000004">
    <property type="entry name" value="Alanine--tRNA ligase, cytoplasmic"/>
    <property type="match status" value="1"/>
</dbReference>
<dbReference type="Gene3D" id="3.30.930.10">
    <property type="entry name" value="Bira Bifunctional Protein, Domain 2"/>
    <property type="match status" value="1"/>
</dbReference>
<evidence type="ECO:0000256" key="4">
    <source>
        <dbReference type="ARBA" id="ARBA00022723"/>
    </source>
</evidence>
<dbReference type="Gene3D" id="3.30.980.10">
    <property type="entry name" value="Threonyl-trna Synthetase, Chain A, domain 2"/>
    <property type="match status" value="1"/>
</dbReference>
<keyword evidence="8 12" id="KW-0694">RNA-binding</keyword>
<keyword evidence="12" id="KW-0963">Cytoplasm</keyword>
<feature type="binding site" evidence="12">
    <location>
        <position position="702"/>
    </location>
    <ligand>
        <name>Zn(2+)</name>
        <dbReference type="ChEBI" id="CHEBI:29105"/>
    </ligand>
</feature>
<comment type="similarity">
    <text evidence="1">Belongs to the class-II aminoacyl-tRNA synthetase family. Alax-L subfamily.</text>
</comment>
<dbReference type="Gene3D" id="2.40.30.130">
    <property type="match status" value="1"/>
</dbReference>
<dbReference type="NCBIfam" id="TIGR00344">
    <property type="entry name" value="alaS"/>
    <property type="match status" value="1"/>
</dbReference>
<keyword evidence="5 12" id="KW-0547">Nucleotide-binding</keyword>
<protein>
    <recommendedName>
        <fullName evidence="12">Alanine--tRNA ligase</fullName>
        <ecNumber evidence="12">6.1.1.7</ecNumber>
    </recommendedName>
    <alternativeName>
        <fullName evidence="12">Alanyl-tRNA synthetase</fullName>
        <shortName evidence="12">AlaRS</shortName>
    </alternativeName>
</protein>
<evidence type="ECO:0000256" key="7">
    <source>
        <dbReference type="ARBA" id="ARBA00022840"/>
    </source>
</evidence>
<gene>
    <name evidence="12" type="primary">ALA1</name>
    <name evidence="15" type="ORF">O9G_003136</name>
</gene>
<dbReference type="Proteomes" id="UP000030755">
    <property type="component" value="Unassembled WGS sequence"/>
</dbReference>
<dbReference type="SUPFAM" id="SSF50447">
    <property type="entry name" value="Translation proteins"/>
    <property type="match status" value="1"/>
</dbReference>
<reference evidence="15 16" key="1">
    <citation type="journal article" date="2013" name="Curr. Biol.">
        <title>Shared signatures of parasitism and phylogenomics unite Cryptomycota and microsporidia.</title>
        <authorList>
            <person name="James T.Y."/>
            <person name="Pelin A."/>
            <person name="Bonen L."/>
            <person name="Ahrendt S."/>
            <person name="Sain D."/>
            <person name="Corradi N."/>
            <person name="Stajich J.E."/>
        </authorList>
    </citation>
    <scope>NUCLEOTIDE SEQUENCE [LARGE SCALE GENOMIC DNA]</scope>
    <source>
        <strain evidence="15 16">CSF55</strain>
    </source>
</reference>
<evidence type="ECO:0000256" key="6">
    <source>
        <dbReference type="ARBA" id="ARBA00022833"/>
    </source>
</evidence>
<dbReference type="InterPro" id="IPR018165">
    <property type="entry name" value="Ala-tRNA-synth_IIc_core"/>
</dbReference>
<keyword evidence="7 12" id="KW-0067">ATP-binding</keyword>
<evidence type="ECO:0000313" key="16">
    <source>
        <dbReference type="Proteomes" id="UP000030755"/>
    </source>
</evidence>
<evidence type="ECO:0000256" key="2">
    <source>
        <dbReference type="ARBA" id="ARBA00022555"/>
    </source>
</evidence>
<proteinExistence type="inferred from homology"/>
<feature type="coiled-coil region" evidence="13">
    <location>
        <begin position="617"/>
        <end position="644"/>
    </location>
</feature>
<dbReference type="Pfam" id="PF01411">
    <property type="entry name" value="tRNA-synt_2c"/>
    <property type="match status" value="1"/>
</dbReference>
<dbReference type="GO" id="GO:0000049">
    <property type="term" value="F:tRNA binding"/>
    <property type="evidence" value="ECO:0007669"/>
    <property type="project" value="UniProtKB-KW"/>
</dbReference>
<comment type="subunit">
    <text evidence="12">Monomer.</text>
</comment>
<evidence type="ECO:0000259" key="14">
    <source>
        <dbReference type="PROSITE" id="PS50860"/>
    </source>
</evidence>
<keyword evidence="4 12" id="KW-0479">Metal-binding</keyword>
<dbReference type="InterPro" id="IPR012947">
    <property type="entry name" value="tRNA_SAD"/>
</dbReference>
<dbReference type="SMART" id="SM00863">
    <property type="entry name" value="tRNA_SAD"/>
    <property type="match status" value="1"/>
</dbReference>
<evidence type="ECO:0000313" key="15">
    <source>
        <dbReference type="EMBL" id="EPZ31414.1"/>
    </source>
</evidence>
<dbReference type="GO" id="GO:0004813">
    <property type="term" value="F:alanine-tRNA ligase activity"/>
    <property type="evidence" value="ECO:0007669"/>
    <property type="project" value="UniProtKB-UniRule"/>
</dbReference>
<dbReference type="PANTHER" id="PTHR11777:SF9">
    <property type="entry name" value="ALANINE--TRNA LIGASE, CYTOPLASMIC"/>
    <property type="match status" value="1"/>
</dbReference>
<dbReference type="PROSITE" id="PS50860">
    <property type="entry name" value="AA_TRNA_LIGASE_II_ALA"/>
    <property type="match status" value="1"/>
</dbReference>
<dbReference type="PRINTS" id="PR00980">
    <property type="entry name" value="TRNASYNTHALA"/>
</dbReference>
<dbReference type="STRING" id="988480.A0A075ANK0"/>
<comment type="function">
    <text evidence="12">Catalyzes the attachment of alanine to tRNA(Ala) in a two-step reaction: alanine is first activated by ATP to form Ala-AMP and then transferred to the acceptor end of tRNA(Ala). Also edits incorrectly charged tRNA(Ala) via its editing domain.</text>
</comment>
<dbReference type="InterPro" id="IPR009000">
    <property type="entry name" value="Transl_B-barrel_sf"/>
</dbReference>
<dbReference type="AlphaFoldDB" id="A0A075ANK0"/>
<feature type="binding site" evidence="12">
    <location>
        <position position="698"/>
    </location>
    <ligand>
        <name>Zn(2+)</name>
        <dbReference type="ChEBI" id="CHEBI:29105"/>
    </ligand>
</feature>
<dbReference type="PANTHER" id="PTHR11777">
    <property type="entry name" value="ALANYL-TRNA SYNTHETASE"/>
    <property type="match status" value="1"/>
</dbReference>
<dbReference type="GO" id="GO:0002161">
    <property type="term" value="F:aminoacyl-tRNA deacylase activity"/>
    <property type="evidence" value="ECO:0007669"/>
    <property type="project" value="TreeGrafter"/>
</dbReference>
<dbReference type="Pfam" id="PF07973">
    <property type="entry name" value="tRNA_SAD"/>
    <property type="match status" value="1"/>
</dbReference>
<evidence type="ECO:0000256" key="11">
    <source>
        <dbReference type="ARBA" id="ARBA00048300"/>
    </source>
</evidence>
<name>A0A075ANK0_ROZAC</name>
<keyword evidence="13" id="KW-0175">Coiled coil</keyword>
<dbReference type="InterPro" id="IPR018164">
    <property type="entry name" value="Ala-tRNA-synth_IIc_N"/>
</dbReference>
<feature type="binding site" evidence="12">
    <location>
        <position position="579"/>
    </location>
    <ligand>
        <name>Zn(2+)</name>
        <dbReference type="ChEBI" id="CHEBI:29105"/>
    </ligand>
</feature>
<evidence type="ECO:0000256" key="10">
    <source>
        <dbReference type="ARBA" id="ARBA00023146"/>
    </source>
</evidence>
<dbReference type="GO" id="GO:0070143">
    <property type="term" value="P:mitochondrial alanyl-tRNA aminoacylation"/>
    <property type="evidence" value="ECO:0007669"/>
    <property type="project" value="UniProtKB-UniRule"/>
</dbReference>
<dbReference type="EMBL" id="KE561226">
    <property type="protein sequence ID" value="EPZ31414.1"/>
    <property type="molecule type" value="Genomic_DNA"/>
</dbReference>
<comment type="subcellular location">
    <subcellularLocation>
        <location evidence="12">Mitochondrion</location>
    </subcellularLocation>
    <subcellularLocation>
        <location evidence="12">Cytoplasm</location>
    </subcellularLocation>
</comment>
<dbReference type="InterPro" id="IPR050058">
    <property type="entry name" value="Ala-tRNA_ligase"/>
</dbReference>
<dbReference type="HAMAP" id="MF_00036_B">
    <property type="entry name" value="Ala_tRNA_synth_B"/>
    <property type="match status" value="1"/>
</dbReference>
<keyword evidence="6 12" id="KW-0862">Zinc</keyword>